<protein>
    <submittedName>
        <fullName evidence="1">Uncharacterized protein</fullName>
    </submittedName>
</protein>
<accession>A0A9D4KX31</accession>
<gene>
    <name evidence="1" type="ORF">DPMN_089068</name>
</gene>
<dbReference type="Proteomes" id="UP000828390">
    <property type="component" value="Unassembled WGS sequence"/>
</dbReference>
<keyword evidence="2" id="KW-1185">Reference proteome</keyword>
<organism evidence="1 2">
    <name type="scientific">Dreissena polymorpha</name>
    <name type="common">Zebra mussel</name>
    <name type="synonym">Mytilus polymorpha</name>
    <dbReference type="NCBI Taxonomy" id="45954"/>
    <lineage>
        <taxon>Eukaryota</taxon>
        <taxon>Metazoa</taxon>
        <taxon>Spiralia</taxon>
        <taxon>Lophotrochozoa</taxon>
        <taxon>Mollusca</taxon>
        <taxon>Bivalvia</taxon>
        <taxon>Autobranchia</taxon>
        <taxon>Heteroconchia</taxon>
        <taxon>Euheterodonta</taxon>
        <taxon>Imparidentia</taxon>
        <taxon>Neoheterodontei</taxon>
        <taxon>Myida</taxon>
        <taxon>Dreissenoidea</taxon>
        <taxon>Dreissenidae</taxon>
        <taxon>Dreissena</taxon>
    </lineage>
</organism>
<evidence type="ECO:0000313" key="1">
    <source>
        <dbReference type="EMBL" id="KAH3846762.1"/>
    </source>
</evidence>
<dbReference type="EMBL" id="JAIWYP010000003">
    <property type="protein sequence ID" value="KAH3846762.1"/>
    <property type="molecule type" value="Genomic_DNA"/>
</dbReference>
<proteinExistence type="predicted"/>
<reference evidence="1" key="1">
    <citation type="journal article" date="2019" name="bioRxiv">
        <title>The Genome of the Zebra Mussel, Dreissena polymorpha: A Resource for Invasive Species Research.</title>
        <authorList>
            <person name="McCartney M.A."/>
            <person name="Auch B."/>
            <person name="Kono T."/>
            <person name="Mallez S."/>
            <person name="Zhang Y."/>
            <person name="Obille A."/>
            <person name="Becker A."/>
            <person name="Abrahante J.E."/>
            <person name="Garbe J."/>
            <person name="Badalamenti J.P."/>
            <person name="Herman A."/>
            <person name="Mangelson H."/>
            <person name="Liachko I."/>
            <person name="Sullivan S."/>
            <person name="Sone E.D."/>
            <person name="Koren S."/>
            <person name="Silverstein K.A.T."/>
            <person name="Beckman K.B."/>
            <person name="Gohl D.M."/>
        </authorList>
    </citation>
    <scope>NUCLEOTIDE SEQUENCE</scope>
    <source>
        <strain evidence="1">Duluth1</strain>
        <tissue evidence="1">Whole animal</tissue>
    </source>
</reference>
<dbReference type="AlphaFoldDB" id="A0A9D4KX31"/>
<evidence type="ECO:0000313" key="2">
    <source>
        <dbReference type="Proteomes" id="UP000828390"/>
    </source>
</evidence>
<name>A0A9D4KX31_DREPO</name>
<reference evidence="1" key="2">
    <citation type="submission" date="2020-11" db="EMBL/GenBank/DDBJ databases">
        <authorList>
            <person name="McCartney M.A."/>
            <person name="Auch B."/>
            <person name="Kono T."/>
            <person name="Mallez S."/>
            <person name="Becker A."/>
            <person name="Gohl D.M."/>
            <person name="Silverstein K.A.T."/>
            <person name="Koren S."/>
            <person name="Bechman K.B."/>
            <person name="Herman A."/>
            <person name="Abrahante J.E."/>
            <person name="Garbe J."/>
        </authorList>
    </citation>
    <scope>NUCLEOTIDE SEQUENCE</scope>
    <source>
        <strain evidence="1">Duluth1</strain>
        <tissue evidence="1">Whole animal</tissue>
    </source>
</reference>
<sequence length="339" mass="38839">MEKTQQSQVILRLSRAFIQTNVLTKFHKSWTINVTSNELTRKIASHSGGNACFSTNRNHIALIQAIITTNVLPKFHKDGTVNATFRQYKEKCPTHSSHVRQQTGTFFELLKYIIKTNVLTQVHEDWTTNVTFRVSTKIAQPPGGYVFFQPTGTILQLAQDIIWTKILTTFHKDRKIDVASRVFTRKRWSWILRRSHEVQKNKTIPRKCELIHEGNIAPEPENAPPQAVMYFFQRTHTIFKLCQNIITTKVSLSFTTNVTSRVKNAPSLVAMFFQQTGTVFELIQDIIAINNVTKFHDDWTVNGTKVKTAPPPPHPLRPCFQPTGSIFELMRDTCSDQVS</sequence>
<comment type="caution">
    <text evidence="1">The sequence shown here is derived from an EMBL/GenBank/DDBJ whole genome shotgun (WGS) entry which is preliminary data.</text>
</comment>